<reference evidence="1" key="1">
    <citation type="submission" date="2021-07" db="EMBL/GenBank/DDBJ databases">
        <authorList>
            <person name="Catto M.A."/>
            <person name="Jacobson A."/>
            <person name="Kennedy G."/>
            <person name="Labadie P."/>
            <person name="Hunt B.G."/>
            <person name="Srinivasan R."/>
        </authorList>
    </citation>
    <scope>NUCLEOTIDE SEQUENCE</scope>
    <source>
        <strain evidence="1">PL_HMW_Pooled</strain>
        <tissue evidence="1">Head</tissue>
    </source>
</reference>
<dbReference type="AlphaFoldDB" id="A0AAE1HJJ9"/>
<name>A0AAE1HJJ9_9NEOP</name>
<sequence length="159" mass="17978">MKILSDSQFVQTFTDDAQKLLEKFIESSISVSGKTFNVYGVHHLKHLIEDCKRHGDLESFSAFKYESHLGVLKRLLHASGRILSQIVCRLLEEISNMPTPEAPLTLNIQVFMPCGVPESVNLLGKGYKKIIINKRIKMTAGKSFLSKHREENCTASTHY</sequence>
<proteinExistence type="predicted"/>
<keyword evidence="2" id="KW-1185">Reference proteome</keyword>
<reference evidence="1" key="2">
    <citation type="journal article" date="2023" name="BMC Genomics">
        <title>Pest status, molecular evolution, and epigenetic factors derived from the genome assembly of Frankliniella fusca, a thysanopteran phytovirus vector.</title>
        <authorList>
            <person name="Catto M.A."/>
            <person name="Labadie P.E."/>
            <person name="Jacobson A.L."/>
            <person name="Kennedy G.G."/>
            <person name="Srinivasan R."/>
            <person name="Hunt B.G."/>
        </authorList>
    </citation>
    <scope>NUCLEOTIDE SEQUENCE</scope>
    <source>
        <strain evidence="1">PL_HMW_Pooled</strain>
    </source>
</reference>
<protein>
    <submittedName>
        <fullName evidence="1">Lipoyl synthase, apicoplast</fullName>
    </submittedName>
</protein>
<organism evidence="1 2">
    <name type="scientific">Frankliniella fusca</name>
    <dbReference type="NCBI Taxonomy" id="407009"/>
    <lineage>
        <taxon>Eukaryota</taxon>
        <taxon>Metazoa</taxon>
        <taxon>Ecdysozoa</taxon>
        <taxon>Arthropoda</taxon>
        <taxon>Hexapoda</taxon>
        <taxon>Insecta</taxon>
        <taxon>Pterygota</taxon>
        <taxon>Neoptera</taxon>
        <taxon>Paraneoptera</taxon>
        <taxon>Thysanoptera</taxon>
        <taxon>Terebrantia</taxon>
        <taxon>Thripoidea</taxon>
        <taxon>Thripidae</taxon>
        <taxon>Frankliniella</taxon>
    </lineage>
</organism>
<evidence type="ECO:0000313" key="2">
    <source>
        <dbReference type="Proteomes" id="UP001219518"/>
    </source>
</evidence>
<evidence type="ECO:0000313" key="1">
    <source>
        <dbReference type="EMBL" id="KAK3922328.1"/>
    </source>
</evidence>
<dbReference type="Proteomes" id="UP001219518">
    <property type="component" value="Unassembled WGS sequence"/>
</dbReference>
<dbReference type="EMBL" id="JAHWGI010001089">
    <property type="protein sequence ID" value="KAK3922328.1"/>
    <property type="molecule type" value="Genomic_DNA"/>
</dbReference>
<gene>
    <name evidence="1" type="ORF">KUF71_011797</name>
</gene>
<accession>A0AAE1HJJ9</accession>
<comment type="caution">
    <text evidence="1">The sequence shown here is derived from an EMBL/GenBank/DDBJ whole genome shotgun (WGS) entry which is preliminary data.</text>
</comment>